<reference evidence="2 3" key="1">
    <citation type="submission" date="2017-09" db="EMBL/GenBank/DDBJ databases">
        <title>Genome sequences of Natrinema ejinorence JCM 13890T.</title>
        <authorList>
            <person name="Roh S.W."/>
            <person name="Kim Y.B."/>
            <person name="Kim J.Y."/>
        </authorList>
    </citation>
    <scope>NUCLEOTIDE SEQUENCE [LARGE SCALE GENOMIC DNA]</scope>
    <source>
        <strain evidence="2 3">JCM 13890</strain>
    </source>
</reference>
<dbReference type="Proteomes" id="UP000219689">
    <property type="component" value="Unassembled WGS sequence"/>
</dbReference>
<proteinExistence type="predicted"/>
<dbReference type="EMBL" id="NXNI01000001">
    <property type="protein sequence ID" value="PCR90295.1"/>
    <property type="molecule type" value="Genomic_DNA"/>
</dbReference>
<sequence length="432" mass="47959">MTAAVNISGASYLAGAAPAETHPGLSRRQREPEPLGTLPEPVTNAIQEAHEDGFETEEPDEALLAAIDELRSRPYRRVSELDVQIDGTAYVADLQLPELEVRLGDEELEEYNDGRVVAYDDEFEDEEVNRLVGLIGWDGSPQRARSSYVRTLVPEEVEAFLDSYDYVEDENGVSPIIVERHNWEPPFTIELRPFTDEDRWGQEVLDAEALEDDLREFLEAVIESGTGADSPSFVTDNVPESYFETVAVESDVREPPLVRSNGTVYYVNVSEGDHETMPVTVTAETAEPTEDGLARFTLTVEVTEEKAGATVAPSEPVELHSQIGLPTPLWIAADGEYHLLYSDRYEVPVASDDDDISWSLADDDLNRQETAVSQEISVEETLRTTYVVPATAPEGSYTLAGTFAALWHEDADDHNRTDGIYPFEVELTLTEI</sequence>
<accession>A0A2A5QU10</accession>
<evidence type="ECO:0000256" key="1">
    <source>
        <dbReference type="SAM" id="MobiDB-lite"/>
    </source>
</evidence>
<gene>
    <name evidence="2" type="ORF">CP557_06920</name>
</gene>
<comment type="caution">
    <text evidence="2">The sequence shown here is derived from an EMBL/GenBank/DDBJ whole genome shotgun (WGS) entry which is preliminary data.</text>
</comment>
<name>A0A2A5QU10_9EURY</name>
<evidence type="ECO:0000313" key="2">
    <source>
        <dbReference type="EMBL" id="PCR90295.1"/>
    </source>
</evidence>
<feature type="region of interest" description="Disordered" evidence="1">
    <location>
        <begin position="1"/>
        <end position="40"/>
    </location>
</feature>
<protein>
    <submittedName>
        <fullName evidence="2">Uncharacterized protein</fullName>
    </submittedName>
</protein>
<evidence type="ECO:0000313" key="3">
    <source>
        <dbReference type="Proteomes" id="UP000219689"/>
    </source>
</evidence>
<keyword evidence="3" id="KW-1185">Reference proteome</keyword>
<dbReference type="AlphaFoldDB" id="A0A2A5QU10"/>
<organism evidence="2 3">
    <name type="scientific">Natrinema ejinorense</name>
    <dbReference type="NCBI Taxonomy" id="373386"/>
    <lineage>
        <taxon>Archaea</taxon>
        <taxon>Methanobacteriati</taxon>
        <taxon>Methanobacteriota</taxon>
        <taxon>Stenosarchaea group</taxon>
        <taxon>Halobacteria</taxon>
        <taxon>Halobacteriales</taxon>
        <taxon>Natrialbaceae</taxon>
        <taxon>Natrinema</taxon>
    </lineage>
</organism>